<keyword evidence="1" id="KW-0695">RNA-directed DNA polymerase</keyword>
<dbReference type="PANTHER" id="PTHR33332">
    <property type="entry name" value="REVERSE TRANSCRIPTASE DOMAIN-CONTAINING PROTEIN"/>
    <property type="match status" value="1"/>
</dbReference>
<sequence>MSQLRDLRVILIQCGDNLTNADVVDAVKVIQQWTKRKGSNQEVFKFQDPTTPPHKMSRDKHGFFPGVHWKLPRIGTSFCMWRGPSLFQNGVSSIPRLYADDTCLTLTSHDPTDLQIKLNNDLNKVQSWLQANKLSLNVKKTKYSIIATQYKVAHLDYQPDVRINGHSVDRVRTHRYLGVEIDDTLTWHSQIDQIVKKVSAGLAILKRARPLVPRDTLINLYNALVVPYFDYCSPVWGCIGKCQSERLQKLQNRAARIITNSDYMTPSSGLLHDLGWDTLEKRRTKQLAITVYNVVNEHFPLRLHELFQTTSPVHTYNLRKSAHNLFIPRPLSEAGKHSLHYRGATLWNSLSTISKTQTTVTGFKESLLI</sequence>
<evidence type="ECO:0000313" key="2">
    <source>
        <dbReference type="Proteomes" id="UP001249851"/>
    </source>
</evidence>
<dbReference type="AlphaFoldDB" id="A0AAD9Q741"/>
<dbReference type="Proteomes" id="UP001249851">
    <property type="component" value="Unassembled WGS sequence"/>
</dbReference>
<keyword evidence="1" id="KW-0548">Nucleotidyltransferase</keyword>
<name>A0AAD9Q741_ACRCE</name>
<keyword evidence="1" id="KW-0808">Transferase</keyword>
<dbReference type="EMBL" id="JARQWQ010000060">
    <property type="protein sequence ID" value="KAK2555838.1"/>
    <property type="molecule type" value="Genomic_DNA"/>
</dbReference>
<gene>
    <name evidence="1" type="ORF">P5673_022479</name>
</gene>
<protein>
    <submittedName>
        <fullName evidence="1">RNA-directed DNA polymerase from transposon BS</fullName>
    </submittedName>
</protein>
<accession>A0AAD9Q741</accession>
<organism evidence="1 2">
    <name type="scientific">Acropora cervicornis</name>
    <name type="common">Staghorn coral</name>
    <dbReference type="NCBI Taxonomy" id="6130"/>
    <lineage>
        <taxon>Eukaryota</taxon>
        <taxon>Metazoa</taxon>
        <taxon>Cnidaria</taxon>
        <taxon>Anthozoa</taxon>
        <taxon>Hexacorallia</taxon>
        <taxon>Scleractinia</taxon>
        <taxon>Astrocoeniina</taxon>
        <taxon>Acroporidae</taxon>
        <taxon>Acropora</taxon>
    </lineage>
</organism>
<dbReference type="GO" id="GO:0003964">
    <property type="term" value="F:RNA-directed DNA polymerase activity"/>
    <property type="evidence" value="ECO:0007669"/>
    <property type="project" value="UniProtKB-KW"/>
</dbReference>
<keyword evidence="2" id="KW-1185">Reference proteome</keyword>
<reference evidence="1" key="1">
    <citation type="journal article" date="2023" name="G3 (Bethesda)">
        <title>Whole genome assembly and annotation of the endangered Caribbean coral Acropora cervicornis.</title>
        <authorList>
            <person name="Selwyn J.D."/>
            <person name="Vollmer S.V."/>
        </authorList>
    </citation>
    <scope>NUCLEOTIDE SEQUENCE</scope>
    <source>
        <strain evidence="1">K2</strain>
    </source>
</reference>
<evidence type="ECO:0000313" key="1">
    <source>
        <dbReference type="EMBL" id="KAK2555838.1"/>
    </source>
</evidence>
<comment type="caution">
    <text evidence="1">The sequence shown here is derived from an EMBL/GenBank/DDBJ whole genome shotgun (WGS) entry which is preliminary data.</text>
</comment>
<proteinExistence type="predicted"/>
<reference evidence="1" key="2">
    <citation type="journal article" date="2023" name="Science">
        <title>Genomic signatures of disease resistance in endangered staghorn corals.</title>
        <authorList>
            <person name="Vollmer S.V."/>
            <person name="Selwyn J.D."/>
            <person name="Despard B.A."/>
            <person name="Roesel C.L."/>
        </authorList>
    </citation>
    <scope>NUCLEOTIDE SEQUENCE</scope>
    <source>
        <strain evidence="1">K2</strain>
    </source>
</reference>